<dbReference type="Pfam" id="PF01769">
    <property type="entry name" value="MgtE"/>
    <property type="match status" value="1"/>
</dbReference>
<keyword evidence="5 9" id="KW-0460">Magnesium</keyword>
<evidence type="ECO:0000256" key="6">
    <source>
        <dbReference type="ARBA" id="ARBA00022989"/>
    </source>
</evidence>
<evidence type="ECO:0000256" key="2">
    <source>
        <dbReference type="ARBA" id="ARBA00009749"/>
    </source>
</evidence>
<evidence type="ECO:0000256" key="7">
    <source>
        <dbReference type="ARBA" id="ARBA00023136"/>
    </source>
</evidence>
<comment type="function">
    <text evidence="9">Acts as a magnesium transporter.</text>
</comment>
<sequence>MRMNSNRQIVQLLQDRKVRKFRARFLELHPMDQVELLTTFSKEQRDQVYHYLSPKEFAEIFQGLESWQQIEIFSELHVSYAVEVINNMYLDDIADFLGELPKETQELYLKKMNQQNAAEVKCLLKYPEQTAGSVMTTEFINIKETDTVATVFEQLRREVVDAETIYYLYVVNQLDDLVGVVSLRDLIVADLEQRIVEIMSGRVVAVDVNTDQKEVTTLIKRYDFIALPVTSQGKLVGVVTVDDAIDVDEEETTEDFHKMATVSKLGKSLKEAGIFFLYRKRISWLVLLVFFNIFSGAGIAFFEDTISAHIALVFFLPLLIDSGGNAGSQSATLMIRALATGEIRIRDWAQLFVREITVATLLGASMGLAVSLIGLYRGGIEIAFVVALSMLTVVIIGSLIGMSLPFIFSRFKWDPATASAPLITSLVDMMGVVIYFSIATWLLSI</sequence>
<feature type="domain" description="CBS" evidence="10">
    <location>
        <begin position="199"/>
        <end position="254"/>
    </location>
</feature>
<keyword evidence="9" id="KW-1003">Cell membrane</keyword>
<name>A0A419SG10_9BACL</name>
<keyword evidence="7 9" id="KW-0472">Membrane</keyword>
<keyword evidence="12" id="KW-1185">Reference proteome</keyword>
<dbReference type="InterPro" id="IPR006668">
    <property type="entry name" value="Mg_transptr_MgtE_intracell_dom"/>
</dbReference>
<evidence type="ECO:0000256" key="3">
    <source>
        <dbReference type="ARBA" id="ARBA00022448"/>
    </source>
</evidence>
<keyword evidence="9" id="KW-0479">Metal-binding</keyword>
<dbReference type="Proteomes" id="UP000284219">
    <property type="component" value="Unassembled WGS sequence"/>
</dbReference>
<dbReference type="GO" id="GO:0005886">
    <property type="term" value="C:plasma membrane"/>
    <property type="evidence" value="ECO:0007669"/>
    <property type="project" value="UniProtKB-SubCell"/>
</dbReference>
<feature type="transmembrane region" description="Helical" evidence="9">
    <location>
        <begin position="420"/>
        <end position="443"/>
    </location>
</feature>
<dbReference type="SUPFAM" id="SSF158791">
    <property type="entry name" value="MgtE N-terminal domain-like"/>
    <property type="match status" value="1"/>
</dbReference>
<dbReference type="SMART" id="SM00924">
    <property type="entry name" value="MgtE_N"/>
    <property type="match status" value="1"/>
</dbReference>
<dbReference type="InterPro" id="IPR046342">
    <property type="entry name" value="CBS_dom_sf"/>
</dbReference>
<dbReference type="Gene3D" id="1.25.60.10">
    <property type="entry name" value="MgtE N-terminal domain-like"/>
    <property type="match status" value="1"/>
</dbReference>
<dbReference type="Pfam" id="PF00571">
    <property type="entry name" value="CBS"/>
    <property type="match status" value="2"/>
</dbReference>
<reference evidence="11 12" key="1">
    <citation type="submission" date="2016-08" db="EMBL/GenBank/DDBJ databases">
        <title>Novel Firmicute Genomes.</title>
        <authorList>
            <person name="Poppleton D.I."/>
            <person name="Gribaldo S."/>
        </authorList>
    </citation>
    <scope>NUCLEOTIDE SEQUENCE [LARGE SCALE GENOMIC DNA]</scope>
    <source>
        <strain evidence="11 12">RAOx-1</strain>
    </source>
</reference>
<keyword evidence="6 9" id="KW-1133">Transmembrane helix</keyword>
<dbReference type="Gene3D" id="3.10.580.10">
    <property type="entry name" value="CBS-domain"/>
    <property type="match status" value="1"/>
</dbReference>
<feature type="transmembrane region" description="Helical" evidence="9">
    <location>
        <begin position="282"/>
        <end position="302"/>
    </location>
</feature>
<feature type="transmembrane region" description="Helical" evidence="9">
    <location>
        <begin position="356"/>
        <end position="376"/>
    </location>
</feature>
<dbReference type="GO" id="GO:0015095">
    <property type="term" value="F:magnesium ion transmembrane transporter activity"/>
    <property type="evidence" value="ECO:0007669"/>
    <property type="project" value="UniProtKB-UniRule"/>
</dbReference>
<protein>
    <recommendedName>
        <fullName evidence="9">Magnesium transporter MgtE</fullName>
    </recommendedName>
</protein>
<dbReference type="NCBIfam" id="TIGR00400">
    <property type="entry name" value="mgtE"/>
    <property type="match status" value="1"/>
</dbReference>
<comment type="subunit">
    <text evidence="9">Homodimer.</text>
</comment>
<dbReference type="InterPro" id="IPR038076">
    <property type="entry name" value="MgtE_N_sf"/>
</dbReference>
<dbReference type="CDD" id="cd04606">
    <property type="entry name" value="CBS_pair_Mg_transporter"/>
    <property type="match status" value="1"/>
</dbReference>
<evidence type="ECO:0000256" key="5">
    <source>
        <dbReference type="ARBA" id="ARBA00022842"/>
    </source>
</evidence>
<comment type="similarity">
    <text evidence="2 9">Belongs to the SLC41A transporter family.</text>
</comment>
<proteinExistence type="inferred from homology"/>
<accession>A0A419SG10</accession>
<evidence type="ECO:0000256" key="9">
    <source>
        <dbReference type="RuleBase" id="RU362011"/>
    </source>
</evidence>
<comment type="caution">
    <text evidence="9">Lacks conserved residue(s) required for the propagation of feature annotation.</text>
</comment>
<dbReference type="SUPFAM" id="SSF54631">
    <property type="entry name" value="CBS-domain pair"/>
    <property type="match status" value="1"/>
</dbReference>
<dbReference type="SMART" id="SM00116">
    <property type="entry name" value="CBS"/>
    <property type="match status" value="2"/>
</dbReference>
<dbReference type="PANTHER" id="PTHR43773:SF1">
    <property type="entry name" value="MAGNESIUM TRANSPORTER MGTE"/>
    <property type="match status" value="1"/>
</dbReference>
<evidence type="ECO:0000313" key="11">
    <source>
        <dbReference type="EMBL" id="RKD22723.1"/>
    </source>
</evidence>
<evidence type="ECO:0000259" key="10">
    <source>
        <dbReference type="PROSITE" id="PS51371"/>
    </source>
</evidence>
<feature type="transmembrane region" description="Helical" evidence="9">
    <location>
        <begin position="382"/>
        <end position="408"/>
    </location>
</feature>
<evidence type="ECO:0000256" key="4">
    <source>
        <dbReference type="ARBA" id="ARBA00022692"/>
    </source>
</evidence>
<evidence type="ECO:0000256" key="8">
    <source>
        <dbReference type="PROSITE-ProRule" id="PRU00703"/>
    </source>
</evidence>
<comment type="subcellular location">
    <subcellularLocation>
        <location evidence="9">Cell membrane</location>
        <topology evidence="9">Multi-pass membrane protein</topology>
    </subcellularLocation>
    <subcellularLocation>
        <location evidence="1">Membrane</location>
        <topology evidence="1">Multi-pass membrane protein</topology>
    </subcellularLocation>
</comment>
<feature type="domain" description="CBS" evidence="10">
    <location>
        <begin position="135"/>
        <end position="198"/>
    </location>
</feature>
<comment type="caution">
    <text evidence="11">The sequence shown here is derived from an EMBL/GenBank/DDBJ whole genome shotgun (WGS) entry which is preliminary data.</text>
</comment>
<evidence type="ECO:0000256" key="1">
    <source>
        <dbReference type="ARBA" id="ARBA00004141"/>
    </source>
</evidence>
<dbReference type="PROSITE" id="PS51371">
    <property type="entry name" value="CBS"/>
    <property type="match status" value="2"/>
</dbReference>
<dbReference type="AlphaFoldDB" id="A0A419SG10"/>
<gene>
    <name evidence="11" type="ORF">BEP19_10745</name>
</gene>
<keyword evidence="8" id="KW-0129">CBS domain</keyword>
<organism evidence="11 12">
    <name type="scientific">Ammoniphilus oxalaticus</name>
    <dbReference type="NCBI Taxonomy" id="66863"/>
    <lineage>
        <taxon>Bacteria</taxon>
        <taxon>Bacillati</taxon>
        <taxon>Bacillota</taxon>
        <taxon>Bacilli</taxon>
        <taxon>Bacillales</taxon>
        <taxon>Paenibacillaceae</taxon>
        <taxon>Aneurinibacillus group</taxon>
        <taxon>Ammoniphilus</taxon>
    </lineage>
</organism>
<dbReference type="Gene3D" id="1.10.357.20">
    <property type="entry name" value="SLC41 divalent cation transporters, integral membrane domain"/>
    <property type="match status" value="1"/>
</dbReference>
<dbReference type="SUPFAM" id="SSF161093">
    <property type="entry name" value="MgtE membrane domain-like"/>
    <property type="match status" value="1"/>
</dbReference>
<evidence type="ECO:0000313" key="12">
    <source>
        <dbReference type="Proteomes" id="UP000284219"/>
    </source>
</evidence>
<dbReference type="InterPro" id="IPR006669">
    <property type="entry name" value="MgtE_transporter"/>
</dbReference>
<keyword evidence="4 9" id="KW-0812">Transmembrane</keyword>
<dbReference type="InterPro" id="IPR000644">
    <property type="entry name" value="CBS_dom"/>
</dbReference>
<dbReference type="InterPro" id="IPR006667">
    <property type="entry name" value="SLC41_membr_dom"/>
</dbReference>
<dbReference type="GO" id="GO:0046872">
    <property type="term" value="F:metal ion binding"/>
    <property type="evidence" value="ECO:0007669"/>
    <property type="project" value="UniProtKB-KW"/>
</dbReference>
<dbReference type="EMBL" id="MCHY01000009">
    <property type="protein sequence ID" value="RKD22723.1"/>
    <property type="molecule type" value="Genomic_DNA"/>
</dbReference>
<dbReference type="PANTHER" id="PTHR43773">
    <property type="entry name" value="MAGNESIUM TRANSPORTER MGTE"/>
    <property type="match status" value="1"/>
</dbReference>
<dbReference type="InterPro" id="IPR036739">
    <property type="entry name" value="SLC41_membr_dom_sf"/>
</dbReference>
<keyword evidence="3 9" id="KW-0813">Transport</keyword>
<dbReference type="Pfam" id="PF03448">
    <property type="entry name" value="MgtE_N"/>
    <property type="match status" value="1"/>
</dbReference>